<evidence type="ECO:0000313" key="2">
    <source>
        <dbReference type="Proteomes" id="UP001634747"/>
    </source>
</evidence>
<dbReference type="Proteomes" id="UP001634747">
    <property type="component" value="Unassembled WGS sequence"/>
</dbReference>
<reference evidence="1 2" key="1">
    <citation type="submission" date="2024-12" db="EMBL/GenBank/DDBJ databases">
        <authorList>
            <person name="Lee Y."/>
        </authorList>
    </citation>
    <scope>NUCLEOTIDE SEQUENCE [LARGE SCALE GENOMIC DNA]</scope>
    <source>
        <strain evidence="1 2">03SUJ4</strain>
    </source>
</reference>
<dbReference type="RefSeq" id="WP_263414204.1">
    <property type="nucleotide sequence ID" value="NZ_BAABBH010000001.1"/>
</dbReference>
<sequence length="100" mass="10836">MLCTIALRRARSQDQPRYDLRISGKTALGPSGTGGQELLSDQTDEEVRATLLQLDLPAEALATANAILADPRLTDHFIPVAEDTQIAFETLDRAGIALFD</sequence>
<name>A0ABW9KF22_9BACT</name>
<comment type="caution">
    <text evidence="1">The sequence shown here is derived from an EMBL/GenBank/DDBJ whole genome shotgun (WGS) entry which is preliminary data.</text>
</comment>
<organism evidence="1 2">
    <name type="scientific">Terriglobus aquaticus</name>
    <dbReference type="NCBI Taxonomy" id="940139"/>
    <lineage>
        <taxon>Bacteria</taxon>
        <taxon>Pseudomonadati</taxon>
        <taxon>Acidobacteriota</taxon>
        <taxon>Terriglobia</taxon>
        <taxon>Terriglobales</taxon>
        <taxon>Acidobacteriaceae</taxon>
        <taxon>Terriglobus</taxon>
    </lineage>
</organism>
<accession>A0ABW9KF22</accession>
<gene>
    <name evidence="1" type="ORF">ACK2TP_00480</name>
</gene>
<keyword evidence="2" id="KW-1185">Reference proteome</keyword>
<protein>
    <submittedName>
        <fullName evidence="1">Uncharacterized protein</fullName>
    </submittedName>
</protein>
<evidence type="ECO:0000313" key="1">
    <source>
        <dbReference type="EMBL" id="MFN2974226.1"/>
    </source>
</evidence>
<dbReference type="EMBL" id="JBJYXY010000001">
    <property type="protein sequence ID" value="MFN2974226.1"/>
    <property type="molecule type" value="Genomic_DNA"/>
</dbReference>
<proteinExistence type="predicted"/>